<feature type="domain" description="Beta-lactamase-related" evidence="3">
    <location>
        <begin position="231"/>
        <end position="585"/>
    </location>
</feature>
<dbReference type="EMBL" id="QWDC01000002">
    <property type="protein sequence ID" value="RFZ91909.1"/>
    <property type="molecule type" value="Genomic_DNA"/>
</dbReference>
<dbReference type="Proteomes" id="UP000264217">
    <property type="component" value="Unassembled WGS sequence"/>
</dbReference>
<dbReference type="SUPFAM" id="SSF56601">
    <property type="entry name" value="beta-lactamase/transpeptidase-like"/>
    <property type="match status" value="1"/>
</dbReference>
<dbReference type="RefSeq" id="WP_117391622.1">
    <property type="nucleotide sequence ID" value="NZ_QWDC01000002.1"/>
</dbReference>
<protein>
    <submittedName>
        <fullName evidence="4">Beta-N-acetylglucosaminidase</fullName>
    </submittedName>
</protein>
<dbReference type="AlphaFoldDB" id="A0A372NTB2"/>
<accession>A0A372NTB2</accession>
<evidence type="ECO:0000313" key="4">
    <source>
        <dbReference type="EMBL" id="RFZ91909.1"/>
    </source>
</evidence>
<dbReference type="InterPro" id="IPR050789">
    <property type="entry name" value="Diverse_Enzym_Activities"/>
</dbReference>
<dbReference type="InterPro" id="IPR001466">
    <property type="entry name" value="Beta-lactam-related"/>
</dbReference>
<feature type="signal peptide" evidence="2">
    <location>
        <begin position="1"/>
        <end position="24"/>
    </location>
</feature>
<name>A0A372NTB2_9SPHI</name>
<dbReference type="PANTHER" id="PTHR43283">
    <property type="entry name" value="BETA-LACTAMASE-RELATED"/>
    <property type="match status" value="1"/>
</dbReference>
<evidence type="ECO:0000256" key="2">
    <source>
        <dbReference type="SAM" id="SignalP"/>
    </source>
</evidence>
<dbReference type="PANTHER" id="PTHR43283:SF11">
    <property type="entry name" value="BETA-LACTAMASE-RELATED DOMAIN-CONTAINING PROTEIN"/>
    <property type="match status" value="1"/>
</dbReference>
<feature type="chain" id="PRO_5016688305" evidence="2">
    <location>
        <begin position="25"/>
        <end position="606"/>
    </location>
</feature>
<keyword evidence="5" id="KW-1185">Reference proteome</keyword>
<organism evidence="4 5">
    <name type="scientific">Mucilaginibacter conchicola</name>
    <dbReference type="NCBI Taxonomy" id="2303333"/>
    <lineage>
        <taxon>Bacteria</taxon>
        <taxon>Pseudomonadati</taxon>
        <taxon>Bacteroidota</taxon>
        <taxon>Sphingobacteriia</taxon>
        <taxon>Sphingobacteriales</taxon>
        <taxon>Sphingobacteriaceae</taxon>
        <taxon>Mucilaginibacter</taxon>
    </lineage>
</organism>
<evidence type="ECO:0000256" key="1">
    <source>
        <dbReference type="ARBA" id="ARBA00022801"/>
    </source>
</evidence>
<proteinExistence type="predicted"/>
<gene>
    <name evidence="4" type="ORF">D0C36_10695</name>
</gene>
<dbReference type="GO" id="GO:0016787">
    <property type="term" value="F:hydrolase activity"/>
    <property type="evidence" value="ECO:0007669"/>
    <property type="project" value="UniProtKB-KW"/>
</dbReference>
<reference evidence="4 5" key="1">
    <citation type="submission" date="2018-08" db="EMBL/GenBank/DDBJ databases">
        <title>Mucilaginibacter sp. MYSH2.</title>
        <authorList>
            <person name="Seo T."/>
        </authorList>
    </citation>
    <scope>NUCLEOTIDE SEQUENCE [LARGE SCALE GENOMIC DNA]</scope>
    <source>
        <strain evidence="4 5">MYSH2</strain>
    </source>
</reference>
<keyword evidence="1" id="KW-0378">Hydrolase</keyword>
<evidence type="ECO:0000259" key="3">
    <source>
        <dbReference type="Pfam" id="PF00144"/>
    </source>
</evidence>
<sequence length="606" mass="67350">MRRNKRGCYLTAIFGLILLHSACAQPQPFTGKNFVKEQQSVEQATVLLNNEKNVVPLRNLDNNKIASIHFSTPYAAGFDSLLNKYAKADIINGNDYMGAKPLDMLVQDTKFYQTLILQLTDAELANPQIIQFIKNNQKMKDVVISFMGNSSSLIQLNDITAPVLWSGRVSPVSALFSAQAIFGGVAVTQRLSKNYSAKYTTNTGFLTSKVRLQYTVPEDAGVNSDNLNNAIDAIAREAIAQRATPGCVVLVAKDGKVIFNKAYGYHMYDNGIQDNITDIFDVASMTKISATTMEAMQLYDQGKLNLDSTIGTYMPIARNTNKKTLTVREILEHQAGLIPDIQTFEVIKPADHVADSSAAFPTKVNNGYFLRKNYFEDVMLPAMLRSAVKTRGQYVYSDVGLIFTQQIVETITSTPLNVYVQKKFYDPLGMQTAGFLPLKRFPANRIPPTEDDRKDRRTLIDGYVHDPTAALMGGVAGHAGLFASANDIAILYQMMLNRGTYGGVQYIKPETVDLWTSKQSAISRRGIGFDRWDPIADRHYPSKLASDQTYGHTGFTGTCIWVDPKYNLVYVFLSNRVHPNVGNKLGSLNIRPRIQDAIYEAIQKGM</sequence>
<dbReference type="Gene3D" id="3.40.710.10">
    <property type="entry name" value="DD-peptidase/beta-lactamase superfamily"/>
    <property type="match status" value="1"/>
</dbReference>
<dbReference type="OrthoDB" id="9805821at2"/>
<dbReference type="Pfam" id="PF00144">
    <property type="entry name" value="Beta-lactamase"/>
    <property type="match status" value="1"/>
</dbReference>
<evidence type="ECO:0000313" key="5">
    <source>
        <dbReference type="Proteomes" id="UP000264217"/>
    </source>
</evidence>
<comment type="caution">
    <text evidence="4">The sequence shown here is derived from an EMBL/GenBank/DDBJ whole genome shotgun (WGS) entry which is preliminary data.</text>
</comment>
<keyword evidence="2" id="KW-0732">Signal</keyword>
<dbReference type="InterPro" id="IPR012338">
    <property type="entry name" value="Beta-lactam/transpept-like"/>
</dbReference>